<feature type="transmembrane region" description="Helical" evidence="1">
    <location>
        <begin position="5"/>
        <end position="25"/>
    </location>
</feature>
<dbReference type="InterPro" id="IPR014509">
    <property type="entry name" value="YjdF-like"/>
</dbReference>
<feature type="transmembrane region" description="Helical" evidence="1">
    <location>
        <begin position="31"/>
        <end position="49"/>
    </location>
</feature>
<accession>A0A1F8GB21</accession>
<keyword evidence="1" id="KW-0812">Transmembrane</keyword>
<dbReference type="AlphaFoldDB" id="A0A1F8GB21"/>
<keyword evidence="1" id="KW-0472">Membrane</keyword>
<gene>
    <name evidence="2" type="ORF">A2918_02325</name>
</gene>
<feature type="transmembrane region" description="Helical" evidence="1">
    <location>
        <begin position="69"/>
        <end position="93"/>
    </location>
</feature>
<dbReference type="Pfam" id="PF09997">
    <property type="entry name" value="DUF2238"/>
    <property type="match status" value="1"/>
</dbReference>
<comment type="caution">
    <text evidence="2">The sequence shown here is derived from an EMBL/GenBank/DDBJ whole genome shotgun (WGS) entry which is preliminary data.</text>
</comment>
<keyword evidence="1" id="KW-1133">Transmembrane helix</keyword>
<reference evidence="2 3" key="1">
    <citation type="journal article" date="2016" name="Nat. Commun.">
        <title>Thousands of microbial genomes shed light on interconnected biogeochemical processes in an aquifer system.</title>
        <authorList>
            <person name="Anantharaman K."/>
            <person name="Brown C.T."/>
            <person name="Hug L.A."/>
            <person name="Sharon I."/>
            <person name="Castelle C.J."/>
            <person name="Probst A.J."/>
            <person name="Thomas B.C."/>
            <person name="Singh A."/>
            <person name="Wilkins M.J."/>
            <person name="Karaoz U."/>
            <person name="Brodie E.L."/>
            <person name="Williams K.H."/>
            <person name="Hubbard S.S."/>
            <person name="Banfield J.F."/>
        </authorList>
    </citation>
    <scope>NUCLEOTIDE SEQUENCE [LARGE SCALE GENOMIC DNA]</scope>
</reference>
<evidence type="ECO:0000256" key="1">
    <source>
        <dbReference type="SAM" id="Phobius"/>
    </source>
</evidence>
<sequence>MKKAILILAIIFISNLVGLYFGMYSVWWFDMIHHFLGGFFVAMLMWHYLSDGPNSIFHTPYPKLKQYLILVGAVSFIGVVWEFTEYLASQTLIEPMYKYLHIRAYFIGDLDDTINDLLMDILGALSFMSLKRK</sequence>
<evidence type="ECO:0000313" key="3">
    <source>
        <dbReference type="Proteomes" id="UP000178227"/>
    </source>
</evidence>
<proteinExistence type="predicted"/>
<dbReference type="EMBL" id="MGKI01000011">
    <property type="protein sequence ID" value="OGN22575.1"/>
    <property type="molecule type" value="Genomic_DNA"/>
</dbReference>
<name>A0A1F8GB21_9BACT</name>
<evidence type="ECO:0000313" key="2">
    <source>
        <dbReference type="EMBL" id="OGN22575.1"/>
    </source>
</evidence>
<protein>
    <submittedName>
        <fullName evidence="2">Uncharacterized protein</fullName>
    </submittedName>
</protein>
<dbReference type="Proteomes" id="UP000178227">
    <property type="component" value="Unassembled WGS sequence"/>
</dbReference>
<organism evidence="2 3">
    <name type="scientific">Candidatus Yanofskybacteria bacterium RIFCSPLOWO2_01_FULL_42_49</name>
    <dbReference type="NCBI Taxonomy" id="1802694"/>
    <lineage>
        <taxon>Bacteria</taxon>
        <taxon>Candidatus Yanofskyibacteriota</taxon>
    </lineage>
</organism>